<evidence type="ECO:0000259" key="7">
    <source>
        <dbReference type="SMART" id="SM00079"/>
    </source>
</evidence>
<comment type="caution">
    <text evidence="8">The sequence shown here is derived from an EMBL/GenBank/DDBJ whole genome shotgun (WGS) entry which is preliminary data.</text>
</comment>
<dbReference type="InterPro" id="IPR001638">
    <property type="entry name" value="Solute-binding_3/MltF_N"/>
</dbReference>
<dbReference type="SMART" id="SM00079">
    <property type="entry name" value="PBPe"/>
    <property type="match status" value="1"/>
</dbReference>
<sequence length="269" mass="28885">MSARTPLRPLAVALPFVLASGLLAGCTSTKSSGAGASDVQLVAKGKLTVCTHLPYAPFQFKKSGEIVGFDVDLMDLVAKELKVDQKIVDTPWEGIQSGEDLNANKCDAAAAGMTINDVRKKNLDFSAPYFDATQALIAKKGAKYSSLKDLKGKKLGVQASTTGEEYAKKKAPKGVELVQFEDVALLLTAVKSGQVAAGINDNGVLYDYVKTNRDTEVTTEFDTGEQYGFGVRKGNAALRKQIDEALKKAKSDGTYDKIYKKWFGTAPEK</sequence>
<evidence type="ECO:0000256" key="1">
    <source>
        <dbReference type="ARBA" id="ARBA00004196"/>
    </source>
</evidence>
<evidence type="ECO:0000256" key="2">
    <source>
        <dbReference type="ARBA" id="ARBA00010333"/>
    </source>
</evidence>
<evidence type="ECO:0000256" key="4">
    <source>
        <dbReference type="RuleBase" id="RU003744"/>
    </source>
</evidence>
<evidence type="ECO:0000259" key="6">
    <source>
        <dbReference type="SMART" id="SM00062"/>
    </source>
</evidence>
<name>A0ABS9T6U1_9ACTN</name>
<dbReference type="Proteomes" id="UP001166784">
    <property type="component" value="Unassembled WGS sequence"/>
</dbReference>
<evidence type="ECO:0000313" key="9">
    <source>
        <dbReference type="Proteomes" id="UP001166784"/>
    </source>
</evidence>
<dbReference type="InterPro" id="IPR018313">
    <property type="entry name" value="SBP_3_CS"/>
</dbReference>
<organism evidence="8 9">
    <name type="scientific">Streptomyces marispadix</name>
    <dbReference type="NCBI Taxonomy" id="2922868"/>
    <lineage>
        <taxon>Bacteria</taxon>
        <taxon>Bacillati</taxon>
        <taxon>Actinomycetota</taxon>
        <taxon>Actinomycetes</taxon>
        <taxon>Kitasatosporales</taxon>
        <taxon>Streptomycetaceae</taxon>
        <taxon>Streptomyces</taxon>
    </lineage>
</organism>
<evidence type="ECO:0000256" key="3">
    <source>
        <dbReference type="ARBA" id="ARBA00022729"/>
    </source>
</evidence>
<dbReference type="PROSITE" id="PS51257">
    <property type="entry name" value="PROKAR_LIPOPROTEIN"/>
    <property type="match status" value="1"/>
</dbReference>
<dbReference type="PANTHER" id="PTHR35936">
    <property type="entry name" value="MEMBRANE-BOUND LYTIC MUREIN TRANSGLYCOSYLASE F"/>
    <property type="match status" value="1"/>
</dbReference>
<keyword evidence="3 5" id="KW-0732">Signal</keyword>
<protein>
    <submittedName>
        <fullName evidence="8">Basic amino acid ABC transporter substrate-binding protein</fullName>
    </submittedName>
</protein>
<evidence type="ECO:0000313" key="8">
    <source>
        <dbReference type="EMBL" id="MCH6164031.1"/>
    </source>
</evidence>
<dbReference type="CDD" id="cd13624">
    <property type="entry name" value="PBP2_Arg_Lys_His"/>
    <property type="match status" value="1"/>
</dbReference>
<dbReference type="RefSeq" id="WP_241062875.1">
    <property type="nucleotide sequence ID" value="NZ_JAKWJU010000002.1"/>
</dbReference>
<dbReference type="SMART" id="SM00062">
    <property type="entry name" value="PBPb"/>
    <property type="match status" value="1"/>
</dbReference>
<dbReference type="PROSITE" id="PS01039">
    <property type="entry name" value="SBP_BACTERIAL_3"/>
    <property type="match status" value="1"/>
</dbReference>
<comment type="similarity">
    <text evidence="2 4">Belongs to the bacterial solute-binding protein 3 family.</text>
</comment>
<dbReference type="EMBL" id="JAKWJU010000002">
    <property type="protein sequence ID" value="MCH6164031.1"/>
    <property type="molecule type" value="Genomic_DNA"/>
</dbReference>
<feature type="chain" id="PRO_5047214174" evidence="5">
    <location>
        <begin position="25"/>
        <end position="269"/>
    </location>
</feature>
<reference evidence="8" key="1">
    <citation type="submission" date="2022-03" db="EMBL/GenBank/DDBJ databases">
        <authorList>
            <person name="Santos J.D.N."/>
            <person name="Kallscheuer N."/>
            <person name="Jogler C."/>
            <person name="Lage O.M."/>
        </authorList>
    </citation>
    <scope>NUCLEOTIDE SEQUENCE</scope>
    <source>
        <strain evidence="8">M600PL45_2</strain>
    </source>
</reference>
<feature type="signal peptide" evidence="5">
    <location>
        <begin position="1"/>
        <end position="24"/>
    </location>
</feature>
<comment type="subcellular location">
    <subcellularLocation>
        <location evidence="1">Cell envelope</location>
    </subcellularLocation>
</comment>
<dbReference type="PANTHER" id="PTHR35936:SF17">
    <property type="entry name" value="ARGININE-BINDING EXTRACELLULAR PROTEIN ARTP"/>
    <property type="match status" value="1"/>
</dbReference>
<gene>
    <name evidence="8" type="ORF">MMA15_27595</name>
</gene>
<dbReference type="InterPro" id="IPR001320">
    <property type="entry name" value="Iontro_rcpt_C"/>
</dbReference>
<proteinExistence type="inferred from homology"/>
<evidence type="ECO:0000256" key="5">
    <source>
        <dbReference type="SAM" id="SignalP"/>
    </source>
</evidence>
<dbReference type="Gene3D" id="3.40.190.10">
    <property type="entry name" value="Periplasmic binding protein-like II"/>
    <property type="match status" value="2"/>
</dbReference>
<feature type="domain" description="Solute-binding protein family 3/N-terminal" evidence="6">
    <location>
        <begin position="46"/>
        <end position="266"/>
    </location>
</feature>
<dbReference type="SUPFAM" id="SSF53850">
    <property type="entry name" value="Periplasmic binding protein-like II"/>
    <property type="match status" value="1"/>
</dbReference>
<feature type="domain" description="Ionotropic glutamate receptor C-terminal" evidence="7">
    <location>
        <begin position="46"/>
        <end position="265"/>
    </location>
</feature>
<accession>A0ABS9T6U1</accession>
<keyword evidence="9" id="KW-1185">Reference proteome</keyword>
<dbReference type="Pfam" id="PF00497">
    <property type="entry name" value="SBP_bac_3"/>
    <property type="match status" value="1"/>
</dbReference>
<reference evidence="8" key="2">
    <citation type="journal article" date="2023" name="Int. J. Syst. Evol. Microbiol.">
        <title>Streptomyces marispadix sp. nov., isolated from marine beach sediment of the Northern Coast of Portugal.</title>
        <authorList>
            <person name="dos Santos J.D.N."/>
            <person name="Vitorino I.R."/>
            <person name="Kallscheuer N."/>
            <person name="Srivastava A."/>
            <person name="Krautwurst S."/>
            <person name="Marz M."/>
            <person name="Jogler C."/>
            <person name="Lobo Da Cunha A."/>
            <person name="Catita J."/>
            <person name="Goncalves H."/>
            <person name="Gonzalez I."/>
            <person name="Reyes F."/>
            <person name="Lage O.M."/>
        </authorList>
    </citation>
    <scope>NUCLEOTIDE SEQUENCE</scope>
    <source>
        <strain evidence="8">M600PL45_2</strain>
    </source>
</reference>